<keyword evidence="1" id="KW-0479">Metal-binding</keyword>
<sequence length="223" mass="26186">MPTSCSVYGCSNRFSKEKKIQFFTFPFKDEHRLAAWVTAVHRKDWKPSKASRICSAHFRPQDFLHRPSTAWYPYIRRLKHDAIPSVFSNFPERLGYKKTRAKKENCTSAAVNRELQYSVKQESNCAASRVHPNGLKSCSKKLNPNTVGIKEETEADFMKSKKDQMIFKLQDQIRILKQQIIKKDRRISHMKESILRLRRHGKICLTLEYKNRMCRRSVAPHIS</sequence>
<evidence type="ECO:0000256" key="4">
    <source>
        <dbReference type="ARBA" id="ARBA00023125"/>
    </source>
</evidence>
<dbReference type="Gene3D" id="6.20.210.20">
    <property type="entry name" value="THAP domain"/>
    <property type="match status" value="1"/>
</dbReference>
<dbReference type="SMART" id="SM00980">
    <property type="entry name" value="THAP"/>
    <property type="match status" value="1"/>
</dbReference>
<dbReference type="InterPro" id="IPR006612">
    <property type="entry name" value="THAP_Znf"/>
</dbReference>
<name>A0AAD9RXB5_9HYME</name>
<evidence type="ECO:0000256" key="3">
    <source>
        <dbReference type="ARBA" id="ARBA00022833"/>
    </source>
</evidence>
<dbReference type="InterPro" id="IPR038441">
    <property type="entry name" value="THAP_Znf_sf"/>
</dbReference>
<evidence type="ECO:0000256" key="5">
    <source>
        <dbReference type="PROSITE-ProRule" id="PRU00309"/>
    </source>
</evidence>
<dbReference type="Pfam" id="PF05485">
    <property type="entry name" value="THAP"/>
    <property type="match status" value="1"/>
</dbReference>
<gene>
    <name evidence="7" type="ORF">KPH14_003799</name>
</gene>
<dbReference type="AlphaFoldDB" id="A0AAD9RXB5"/>
<dbReference type="EMBL" id="JAIFRP010000006">
    <property type="protein sequence ID" value="KAK2587682.1"/>
    <property type="molecule type" value="Genomic_DNA"/>
</dbReference>
<dbReference type="PANTHER" id="PTHR46927">
    <property type="entry name" value="AGAP005574-PA"/>
    <property type="match status" value="1"/>
</dbReference>
<feature type="domain" description="THAP-type" evidence="6">
    <location>
        <begin position="1"/>
        <end position="87"/>
    </location>
</feature>
<dbReference type="GO" id="GO:0003677">
    <property type="term" value="F:DNA binding"/>
    <property type="evidence" value="ECO:0007669"/>
    <property type="project" value="UniProtKB-UniRule"/>
</dbReference>
<keyword evidence="3" id="KW-0862">Zinc</keyword>
<dbReference type="InterPro" id="IPR052224">
    <property type="entry name" value="THAP_domain_protein"/>
</dbReference>
<evidence type="ECO:0000313" key="8">
    <source>
        <dbReference type="Proteomes" id="UP001258017"/>
    </source>
</evidence>
<organism evidence="7 8">
    <name type="scientific">Odynerus spinipes</name>
    <dbReference type="NCBI Taxonomy" id="1348599"/>
    <lineage>
        <taxon>Eukaryota</taxon>
        <taxon>Metazoa</taxon>
        <taxon>Ecdysozoa</taxon>
        <taxon>Arthropoda</taxon>
        <taxon>Hexapoda</taxon>
        <taxon>Insecta</taxon>
        <taxon>Pterygota</taxon>
        <taxon>Neoptera</taxon>
        <taxon>Endopterygota</taxon>
        <taxon>Hymenoptera</taxon>
        <taxon>Apocrita</taxon>
        <taxon>Aculeata</taxon>
        <taxon>Vespoidea</taxon>
        <taxon>Vespidae</taxon>
        <taxon>Eumeninae</taxon>
        <taxon>Odynerus</taxon>
    </lineage>
</organism>
<dbReference type="GO" id="GO:0008270">
    <property type="term" value="F:zinc ion binding"/>
    <property type="evidence" value="ECO:0007669"/>
    <property type="project" value="UniProtKB-KW"/>
</dbReference>
<accession>A0AAD9RXB5</accession>
<reference evidence="7" key="2">
    <citation type="journal article" date="2023" name="Commun. Biol.">
        <title>Intrasexual cuticular hydrocarbon dimorphism in a wasp sheds light on hydrocarbon biosynthesis genes in Hymenoptera.</title>
        <authorList>
            <person name="Moris V.C."/>
            <person name="Podsiadlowski L."/>
            <person name="Martin S."/>
            <person name="Oeyen J.P."/>
            <person name="Donath A."/>
            <person name="Petersen M."/>
            <person name="Wilbrandt J."/>
            <person name="Misof B."/>
            <person name="Liedtke D."/>
            <person name="Thamm M."/>
            <person name="Scheiner R."/>
            <person name="Schmitt T."/>
            <person name="Niehuis O."/>
        </authorList>
    </citation>
    <scope>NUCLEOTIDE SEQUENCE</scope>
    <source>
        <strain evidence="7">GBR_01_08_01A</strain>
    </source>
</reference>
<proteinExistence type="predicted"/>
<dbReference type="SMART" id="SM00692">
    <property type="entry name" value="DM3"/>
    <property type="match status" value="1"/>
</dbReference>
<keyword evidence="8" id="KW-1185">Reference proteome</keyword>
<dbReference type="PANTHER" id="PTHR46927:SF3">
    <property type="entry name" value="THAP-TYPE DOMAIN-CONTAINING PROTEIN"/>
    <property type="match status" value="1"/>
</dbReference>
<reference evidence="7" key="1">
    <citation type="submission" date="2021-08" db="EMBL/GenBank/DDBJ databases">
        <authorList>
            <person name="Misof B."/>
            <person name="Oliver O."/>
            <person name="Podsiadlowski L."/>
            <person name="Donath A."/>
            <person name="Peters R."/>
            <person name="Mayer C."/>
            <person name="Rust J."/>
            <person name="Gunkel S."/>
            <person name="Lesny P."/>
            <person name="Martin S."/>
            <person name="Oeyen J.P."/>
            <person name="Petersen M."/>
            <person name="Panagiotis P."/>
            <person name="Wilbrandt J."/>
            <person name="Tanja T."/>
        </authorList>
    </citation>
    <scope>NUCLEOTIDE SEQUENCE</scope>
    <source>
        <strain evidence="7">GBR_01_08_01A</strain>
        <tissue evidence="7">Thorax + abdomen</tissue>
    </source>
</reference>
<evidence type="ECO:0000313" key="7">
    <source>
        <dbReference type="EMBL" id="KAK2587682.1"/>
    </source>
</evidence>
<keyword evidence="2 5" id="KW-0863">Zinc-finger</keyword>
<evidence type="ECO:0000256" key="2">
    <source>
        <dbReference type="ARBA" id="ARBA00022771"/>
    </source>
</evidence>
<keyword evidence="4 5" id="KW-0238">DNA-binding</keyword>
<protein>
    <recommendedName>
        <fullName evidence="6">THAP-type domain-containing protein</fullName>
    </recommendedName>
</protein>
<dbReference type="SUPFAM" id="SSF57716">
    <property type="entry name" value="Glucocorticoid receptor-like (DNA-binding domain)"/>
    <property type="match status" value="1"/>
</dbReference>
<dbReference type="Proteomes" id="UP001258017">
    <property type="component" value="Unassembled WGS sequence"/>
</dbReference>
<evidence type="ECO:0000256" key="1">
    <source>
        <dbReference type="ARBA" id="ARBA00022723"/>
    </source>
</evidence>
<evidence type="ECO:0000259" key="6">
    <source>
        <dbReference type="PROSITE" id="PS50950"/>
    </source>
</evidence>
<comment type="caution">
    <text evidence="7">The sequence shown here is derived from an EMBL/GenBank/DDBJ whole genome shotgun (WGS) entry which is preliminary data.</text>
</comment>
<dbReference type="PROSITE" id="PS50950">
    <property type="entry name" value="ZF_THAP"/>
    <property type="match status" value="1"/>
</dbReference>